<comment type="caution">
    <text evidence="1">The sequence shown here is derived from an EMBL/GenBank/DDBJ whole genome shotgun (WGS) entry which is preliminary data.</text>
</comment>
<evidence type="ECO:0000313" key="1">
    <source>
        <dbReference type="EMBL" id="GJD77027.1"/>
    </source>
</evidence>
<gene>
    <name evidence="1" type="ORF">NBEOAGPD_0228</name>
</gene>
<reference evidence="1" key="1">
    <citation type="journal article" date="2016" name="Front. Microbiol.">
        <title>Genome Sequence of the Piezophilic, Mesophilic Sulfate-Reducing Bacterium Desulfovibrio indicus J2T.</title>
        <authorList>
            <person name="Cao J."/>
            <person name="Maignien L."/>
            <person name="Shao Z."/>
            <person name="Alain K."/>
            <person name="Jebbar M."/>
        </authorList>
    </citation>
    <scope>NUCLEOTIDE SEQUENCE</scope>
    <source>
        <strain evidence="1">NBRC 103626</strain>
    </source>
</reference>
<dbReference type="EMBL" id="BPQM01000004">
    <property type="protein sequence ID" value="GJD77027.1"/>
    <property type="molecule type" value="Genomic_DNA"/>
</dbReference>
<evidence type="ECO:0000313" key="2">
    <source>
        <dbReference type="Proteomes" id="UP001055108"/>
    </source>
</evidence>
<sequence length="177" mass="20124">MKRAIPNGRQRFCSEFLKILPAQALARSWGCENGAYTEVVGLRDDEPPGRVSKAKADADRFGRRVVYRLVEAGVTKAMVRAFWRKQPFDLDLPPGHGNCDLCFRKGRQIRKRVIRQEPWRANRWIREEAEWGHTFDGRTAVAALVAEVRRSPELPTLPDSDDDFDVECGLACQLEAA</sequence>
<dbReference type="AlphaFoldDB" id="A0AA37M954"/>
<organism evidence="1 2">
    <name type="scientific">Methylobacterium gregans</name>
    <dbReference type="NCBI Taxonomy" id="374424"/>
    <lineage>
        <taxon>Bacteria</taxon>
        <taxon>Pseudomonadati</taxon>
        <taxon>Pseudomonadota</taxon>
        <taxon>Alphaproteobacteria</taxon>
        <taxon>Hyphomicrobiales</taxon>
        <taxon>Methylobacteriaceae</taxon>
        <taxon>Methylobacterium</taxon>
    </lineage>
</organism>
<name>A0AA37M954_9HYPH</name>
<dbReference type="RefSeq" id="WP_238300615.1">
    <property type="nucleotide sequence ID" value="NZ_BPQM01000004.1"/>
</dbReference>
<accession>A0AA37M954</accession>
<keyword evidence="2" id="KW-1185">Reference proteome</keyword>
<dbReference type="Proteomes" id="UP001055108">
    <property type="component" value="Unassembled WGS sequence"/>
</dbReference>
<reference evidence="1" key="2">
    <citation type="submission" date="2021-08" db="EMBL/GenBank/DDBJ databases">
        <authorList>
            <person name="Tani A."/>
            <person name="Ola A."/>
            <person name="Ogura Y."/>
            <person name="Katsura K."/>
            <person name="Hayashi T."/>
        </authorList>
    </citation>
    <scope>NUCLEOTIDE SEQUENCE</scope>
    <source>
        <strain evidence="1">NBRC 103626</strain>
    </source>
</reference>
<proteinExistence type="predicted"/>
<protein>
    <submittedName>
        <fullName evidence="1">Uncharacterized protein</fullName>
    </submittedName>
</protein>